<dbReference type="Proteomes" id="UP001258945">
    <property type="component" value="Unassembled WGS sequence"/>
</dbReference>
<dbReference type="CDD" id="cd08502">
    <property type="entry name" value="PBP2_NikA_DppA_OppA_like_16"/>
    <property type="match status" value="1"/>
</dbReference>
<dbReference type="EMBL" id="JAVVDO010000047">
    <property type="protein sequence ID" value="MDT8333221.1"/>
    <property type="molecule type" value="Genomic_DNA"/>
</dbReference>
<evidence type="ECO:0000313" key="6">
    <source>
        <dbReference type="EMBL" id="APT58792.1"/>
    </source>
</evidence>
<reference evidence="6 8" key="1">
    <citation type="submission" date="2016-05" db="EMBL/GenBank/DDBJ databases">
        <title>Complete Genome and Methylome Analysis of Psychrotrophic Bacterial Isolates from Antarctic Lake Untersee.</title>
        <authorList>
            <person name="Fomenkov A."/>
            <person name="Akimov V.N."/>
            <person name="Vasilyeva L.V."/>
            <person name="Andersen D."/>
            <person name="Vincze T."/>
            <person name="Roberts R.J."/>
        </authorList>
    </citation>
    <scope>NUCLEOTIDE SEQUENCE [LARGE SCALE GENOMIC DNA]</scope>
    <source>
        <strain evidence="6 8">U14-5</strain>
    </source>
</reference>
<dbReference type="Pfam" id="PF00496">
    <property type="entry name" value="SBP_bac_5"/>
    <property type="match status" value="1"/>
</dbReference>
<dbReference type="eggNOG" id="COG0747">
    <property type="taxonomic scope" value="Bacteria"/>
</dbReference>
<evidence type="ECO:0000256" key="4">
    <source>
        <dbReference type="SAM" id="SignalP"/>
    </source>
</evidence>
<dbReference type="STRING" id="257708.RGI145_18430"/>
<comment type="subcellular location">
    <subcellularLocation>
        <location evidence="1">Periplasm</location>
    </subcellularLocation>
</comment>
<dbReference type="InterPro" id="IPR039424">
    <property type="entry name" value="SBP_5"/>
</dbReference>
<feature type="signal peptide" evidence="4">
    <location>
        <begin position="1"/>
        <end position="26"/>
    </location>
</feature>
<dbReference type="Proteomes" id="UP000185494">
    <property type="component" value="Chromosome 1"/>
</dbReference>
<evidence type="ECO:0000313" key="9">
    <source>
        <dbReference type="Proteomes" id="UP001258945"/>
    </source>
</evidence>
<dbReference type="Gene3D" id="3.90.76.10">
    <property type="entry name" value="Dipeptide-binding Protein, Domain 1"/>
    <property type="match status" value="1"/>
</dbReference>
<feature type="domain" description="Solute-binding protein family 5" evidence="5">
    <location>
        <begin position="79"/>
        <end position="422"/>
    </location>
</feature>
<dbReference type="PANTHER" id="PTHR30290:SF38">
    <property type="entry name" value="D,D-DIPEPTIDE-BINDING PERIPLASMIC PROTEIN DDPA-RELATED"/>
    <property type="match status" value="1"/>
</dbReference>
<protein>
    <submittedName>
        <fullName evidence="6">ABC transporter substrate-binding protein</fullName>
    </submittedName>
</protein>
<evidence type="ECO:0000256" key="2">
    <source>
        <dbReference type="ARBA" id="ARBA00005695"/>
    </source>
</evidence>
<dbReference type="EMBL" id="CP015583">
    <property type="protein sequence ID" value="APT58792.1"/>
    <property type="molecule type" value="Genomic_DNA"/>
</dbReference>
<dbReference type="AlphaFoldDB" id="A0A1L7AJ59"/>
<dbReference type="RefSeq" id="WP_075799544.1">
    <property type="nucleotide sequence ID" value="NZ_CP015583.1"/>
</dbReference>
<dbReference type="PIRSF" id="PIRSF002741">
    <property type="entry name" value="MppA"/>
    <property type="match status" value="1"/>
</dbReference>
<accession>A0A1L7AJ59</accession>
<gene>
    <name evidence="6" type="ORF">RGI145_18430</name>
    <name evidence="7" type="ORF">RQ831_19395</name>
</gene>
<dbReference type="SUPFAM" id="SSF53850">
    <property type="entry name" value="Periplasmic binding protein-like II"/>
    <property type="match status" value="1"/>
</dbReference>
<evidence type="ECO:0000313" key="7">
    <source>
        <dbReference type="EMBL" id="MDT8333221.1"/>
    </source>
</evidence>
<dbReference type="InterPro" id="IPR000914">
    <property type="entry name" value="SBP_5_dom"/>
</dbReference>
<evidence type="ECO:0000256" key="3">
    <source>
        <dbReference type="ARBA" id="ARBA00022729"/>
    </source>
</evidence>
<sequence length="532" mass="58191">MTLSRRAAALMAAAPLALSLAFPTHAQTGGSQPAPDKVLRVAPHADLRTLDPVVASILITRIHGTMIYETLFSWDSQLQPKPQMVDRFETSADNLTWSFHLRDGLKFHDGQPVTSRDVVASLNRWMTRDTAGAKLREYTASLDVVDDRSFTLKLNKPTGSVPFMLGSAVGQIPAIMREADAKTDPTTPVTTAIGSGPFRFNKEAWRPGALVVYDRNPDYVPRAEPPDGLAGGRVVKVDRVEWHIMPDPATAASALQTGEIDVWEQPAQDLLPMLQGARGIVVDKYTTNQAMLRPNHLFPPFNDPRARLAMAYLVNQEDALAAGVGDEKWWKTCGSYFVCGSPNGTEAGSEAYAKPNVARAKQLLAEAGYKGEKVVLITTNDIPAIGRMAEVAAANLKEGGMNVDVQFQDWGTVTSRQPKKDPPDQGGWNLFVTFASAATMQSPITNIGTNMACDRAWAGWPCDAEAERLRNAYVEAIGPEAQQKAVVALHRRLTEVQPYRLLGQFDQPYARRSNVSGFVPGPVLTFWNVEKK</sequence>
<comment type="similarity">
    <text evidence="2">Belongs to the bacterial solute-binding protein 5 family.</text>
</comment>
<evidence type="ECO:0000259" key="5">
    <source>
        <dbReference type="Pfam" id="PF00496"/>
    </source>
</evidence>
<keyword evidence="9" id="KW-1185">Reference proteome</keyword>
<organism evidence="6 8">
    <name type="scientific">Roseomonas gilardii</name>
    <dbReference type="NCBI Taxonomy" id="257708"/>
    <lineage>
        <taxon>Bacteria</taxon>
        <taxon>Pseudomonadati</taxon>
        <taxon>Pseudomonadota</taxon>
        <taxon>Alphaproteobacteria</taxon>
        <taxon>Acetobacterales</taxon>
        <taxon>Roseomonadaceae</taxon>
        <taxon>Roseomonas</taxon>
    </lineage>
</organism>
<dbReference type="GO" id="GO:0030288">
    <property type="term" value="C:outer membrane-bounded periplasmic space"/>
    <property type="evidence" value="ECO:0007669"/>
    <property type="project" value="UniProtKB-ARBA"/>
</dbReference>
<keyword evidence="3 4" id="KW-0732">Signal</keyword>
<dbReference type="Gene3D" id="3.40.190.10">
    <property type="entry name" value="Periplasmic binding protein-like II"/>
    <property type="match status" value="1"/>
</dbReference>
<dbReference type="Gene3D" id="3.10.105.10">
    <property type="entry name" value="Dipeptide-binding Protein, Domain 3"/>
    <property type="match status" value="1"/>
</dbReference>
<feature type="chain" id="PRO_5012046814" evidence="4">
    <location>
        <begin position="27"/>
        <end position="532"/>
    </location>
</feature>
<evidence type="ECO:0000313" key="8">
    <source>
        <dbReference type="Proteomes" id="UP000185494"/>
    </source>
</evidence>
<dbReference type="GO" id="GO:1904680">
    <property type="term" value="F:peptide transmembrane transporter activity"/>
    <property type="evidence" value="ECO:0007669"/>
    <property type="project" value="TreeGrafter"/>
</dbReference>
<reference evidence="7 9" key="2">
    <citation type="journal article" date="2019" name="Microb. Pathog.">
        <title>Comparison of VITEK 2, MALDI-TOF MS, 16S rRNA gene sequencing, and whole-genome sequencing for identification of Roseomonas mucosa.</title>
        <authorList>
            <person name="Rudolph W.W."/>
            <person name="Gunzer F."/>
            <person name="Trauth M."/>
            <person name="Bunk B."/>
            <person name="Bigge R."/>
            <person name="Schrottner P."/>
        </authorList>
    </citation>
    <scope>NUCLEOTIDE SEQUENCE [LARGE SCALE GENOMIC DNA]</scope>
    <source>
        <strain evidence="7 9">DSM 103800</strain>
    </source>
</reference>
<proteinExistence type="inferred from homology"/>
<name>A0A1L7AJ59_9PROT</name>
<dbReference type="InterPro" id="IPR030678">
    <property type="entry name" value="Peptide/Ni-bd"/>
</dbReference>
<dbReference type="GO" id="GO:0043190">
    <property type="term" value="C:ATP-binding cassette (ABC) transporter complex"/>
    <property type="evidence" value="ECO:0007669"/>
    <property type="project" value="InterPro"/>
</dbReference>
<dbReference type="GO" id="GO:0015833">
    <property type="term" value="P:peptide transport"/>
    <property type="evidence" value="ECO:0007669"/>
    <property type="project" value="TreeGrafter"/>
</dbReference>
<dbReference type="KEGG" id="rgi:RGI145_18430"/>
<evidence type="ECO:0000256" key="1">
    <source>
        <dbReference type="ARBA" id="ARBA00004418"/>
    </source>
</evidence>
<dbReference type="PANTHER" id="PTHR30290">
    <property type="entry name" value="PERIPLASMIC BINDING COMPONENT OF ABC TRANSPORTER"/>
    <property type="match status" value="1"/>
</dbReference>
<reference evidence="7" key="3">
    <citation type="submission" date="2023-09" db="EMBL/GenBank/DDBJ databases">
        <authorList>
            <person name="Schober I."/>
            <person name="Bunk B."/>
        </authorList>
    </citation>
    <scope>NUCLEOTIDE SEQUENCE</scope>
    <source>
        <strain evidence="7">DSM 103800</strain>
    </source>
</reference>